<keyword evidence="1" id="KW-0547">Nucleotide-binding</keyword>
<accession>A0A9P8Q995</accession>
<evidence type="ECO:0000256" key="1">
    <source>
        <dbReference type="ARBA" id="ARBA00022741"/>
    </source>
</evidence>
<dbReference type="PRINTS" id="PR00991">
    <property type="entry name" value="6PFRUCTKNASE"/>
</dbReference>
<feature type="compositionally biased region" description="Basic and acidic residues" evidence="4">
    <location>
        <begin position="22"/>
        <end position="48"/>
    </location>
</feature>
<feature type="domain" description="6-phosphofructo-2-kinase" evidence="5">
    <location>
        <begin position="233"/>
        <end position="478"/>
    </location>
</feature>
<name>A0A9P8Q995_WICPI</name>
<feature type="region of interest" description="Disordered" evidence="4">
    <location>
        <begin position="103"/>
        <end position="160"/>
    </location>
</feature>
<feature type="region of interest" description="Disordered" evidence="4">
    <location>
        <begin position="282"/>
        <end position="327"/>
    </location>
</feature>
<feature type="compositionally biased region" description="Polar residues" evidence="4">
    <location>
        <begin position="144"/>
        <end position="160"/>
    </location>
</feature>
<dbReference type="FunFam" id="3.40.50.300:FF:000644">
    <property type="entry name" value="GpmB, Fructose-2,6-bisphosphatase"/>
    <property type="match status" value="1"/>
</dbReference>
<dbReference type="CDD" id="cd07067">
    <property type="entry name" value="HP_PGM_like"/>
    <property type="match status" value="1"/>
</dbReference>
<dbReference type="Pfam" id="PF01591">
    <property type="entry name" value="6PF2K"/>
    <property type="match status" value="1"/>
</dbReference>
<dbReference type="InterPro" id="IPR003094">
    <property type="entry name" value="6Pfruct_kin"/>
</dbReference>
<feature type="compositionally biased region" description="Polar residues" evidence="4">
    <location>
        <begin position="318"/>
        <end position="327"/>
    </location>
</feature>
<dbReference type="GO" id="GO:0005829">
    <property type="term" value="C:cytosol"/>
    <property type="evidence" value="ECO:0007669"/>
    <property type="project" value="TreeGrafter"/>
</dbReference>
<sequence>MSGHGNSADSQGKDPTNAARSNNKDTLELEDGKNSPRDKKPSIKHLESSPHLLYYSDNAIATSSSEDDLSPFSSNNTNASLGPTSNSAQDIDKLVLNENSFKNQSHHKEHNSQSRPNDDLINPKDTTNSLHAIPEFNKRPLSDTPITSSNASPALSNVNSTVVSREGSPEFKAVTLQEVPGEVEAESVIPQLRLSKRRGTAIDLPGVTKPLKSPTSQLKESLLQLKSQQAATTTTTTHMGSKLVVVMVGLPASGKSYISNKLTRYMNWLQHYTRIFNVGETRRKDDKDAGPGSVPLVDPATSQTNTPPHYHHEHNTTSHDASFFNPSNAKANETRERWAMDTLDTLLEYLSSDKGSIGVFDATNSTKARRKKILQRIRAQSSEVKVLFLESICSDKVLIAKNVKLKLTGPDYRDMDPDLALRDFQQRLSNYEKAYEPIDDSEGLQYVKMIDVGKKVVAYDIQGFLASQVVFYLLNFNLNERQIWIARHGESEDNVAGKIGGDSKLTARGEKFAKALYRFIDHQRSQFWEDQERKYASQLLKGEIDQIPLEPNFNVWTSMLERSISTAVEFSQDPNQNFDVKEIRMLNELCAGEYEGLTYEQIQQSHPDQFSARLKDKLHYRYPGIGGESYLDVLNRVRPIINEVERTTDHVLLITHRVVARVLLGYFMNLHRDHIVNLDIPLHCVYLLEPKPYGVEWTMFEYDETKDWFFKVEKEDMHHKKVKESGLSFRERRYSVVPTAPSTGTGGGSRGSMGRSKGSVLELQEMGFMTNSRGPLESIQRARGPPVSTASATTSTVPSGATVNIDSLADRLSKLKR</sequence>
<evidence type="ECO:0000256" key="2">
    <source>
        <dbReference type="ARBA" id="ARBA00022840"/>
    </source>
</evidence>
<dbReference type="OrthoDB" id="267323at2759"/>
<feature type="compositionally biased region" description="Polar residues" evidence="4">
    <location>
        <begin position="1"/>
        <end position="21"/>
    </location>
</feature>
<dbReference type="GO" id="GO:0005524">
    <property type="term" value="F:ATP binding"/>
    <property type="evidence" value="ECO:0007669"/>
    <property type="project" value="UniProtKB-KW"/>
</dbReference>
<feature type="region of interest" description="Disordered" evidence="4">
    <location>
        <begin position="1"/>
        <end position="87"/>
    </location>
</feature>
<dbReference type="GO" id="GO:0003873">
    <property type="term" value="F:6-phosphofructo-2-kinase activity"/>
    <property type="evidence" value="ECO:0007669"/>
    <property type="project" value="InterPro"/>
</dbReference>
<proteinExistence type="predicted"/>
<dbReference type="InterPro" id="IPR029033">
    <property type="entry name" value="His_PPase_superfam"/>
</dbReference>
<reference evidence="6" key="2">
    <citation type="submission" date="2021-01" db="EMBL/GenBank/DDBJ databases">
        <authorList>
            <person name="Schikora-Tamarit M.A."/>
        </authorList>
    </citation>
    <scope>NUCLEOTIDE SEQUENCE</scope>
    <source>
        <strain evidence="6">CBS2887</strain>
    </source>
</reference>
<dbReference type="Gene3D" id="3.40.50.300">
    <property type="entry name" value="P-loop containing nucleotide triphosphate hydrolases"/>
    <property type="match status" value="1"/>
</dbReference>
<dbReference type="Gene3D" id="3.40.50.1240">
    <property type="entry name" value="Phosphoglycerate mutase-like"/>
    <property type="match status" value="1"/>
</dbReference>
<dbReference type="GO" id="GO:0006003">
    <property type="term" value="P:fructose 2,6-bisphosphate metabolic process"/>
    <property type="evidence" value="ECO:0007669"/>
    <property type="project" value="InterPro"/>
</dbReference>
<keyword evidence="2" id="KW-0067">ATP-binding</keyword>
<feature type="compositionally biased region" description="Low complexity" evidence="4">
    <location>
        <begin position="784"/>
        <end position="800"/>
    </location>
</feature>
<keyword evidence="7" id="KW-1185">Reference proteome</keyword>
<feature type="region of interest" description="Disordered" evidence="4">
    <location>
        <begin position="737"/>
        <end position="756"/>
    </location>
</feature>
<dbReference type="SUPFAM" id="SSF52540">
    <property type="entry name" value="P-loop containing nucleoside triphosphate hydrolases"/>
    <property type="match status" value="1"/>
</dbReference>
<dbReference type="InterPro" id="IPR027417">
    <property type="entry name" value="P-loop_NTPase"/>
</dbReference>
<dbReference type="PANTHER" id="PTHR10606:SF32">
    <property type="entry name" value="6-PHOSPHOFRUCTO-2-KINASE 1"/>
    <property type="match status" value="1"/>
</dbReference>
<dbReference type="GO" id="GO:0006000">
    <property type="term" value="P:fructose metabolic process"/>
    <property type="evidence" value="ECO:0007669"/>
    <property type="project" value="InterPro"/>
</dbReference>
<protein>
    <recommendedName>
        <fullName evidence="5">6-phosphofructo-2-kinase domain-containing protein</fullName>
    </recommendedName>
</protein>
<organism evidence="6 7">
    <name type="scientific">Wickerhamomyces pijperi</name>
    <name type="common">Yeast</name>
    <name type="synonym">Pichia pijperi</name>
    <dbReference type="NCBI Taxonomy" id="599730"/>
    <lineage>
        <taxon>Eukaryota</taxon>
        <taxon>Fungi</taxon>
        <taxon>Dikarya</taxon>
        <taxon>Ascomycota</taxon>
        <taxon>Saccharomycotina</taxon>
        <taxon>Saccharomycetes</taxon>
        <taxon>Phaffomycetales</taxon>
        <taxon>Wickerhamomycetaceae</taxon>
        <taxon>Wickerhamomyces</taxon>
    </lineage>
</organism>
<feature type="compositionally biased region" description="Polar residues" evidence="4">
    <location>
        <begin position="75"/>
        <end position="87"/>
    </location>
</feature>
<reference evidence="6" key="1">
    <citation type="journal article" date="2021" name="Open Biol.">
        <title>Shared evolutionary footprints suggest mitochondrial oxidative damage underlies multiple complex I losses in fungi.</title>
        <authorList>
            <person name="Schikora-Tamarit M.A."/>
            <person name="Marcet-Houben M."/>
            <person name="Nosek J."/>
            <person name="Gabaldon T."/>
        </authorList>
    </citation>
    <scope>NUCLEOTIDE SEQUENCE</scope>
    <source>
        <strain evidence="6">CBS2887</strain>
    </source>
</reference>
<evidence type="ECO:0000313" key="6">
    <source>
        <dbReference type="EMBL" id="KAH3686362.1"/>
    </source>
</evidence>
<gene>
    <name evidence="6" type="ORF">WICPIJ_002654</name>
</gene>
<feature type="compositionally biased region" description="Basic and acidic residues" evidence="4">
    <location>
        <begin position="110"/>
        <end position="122"/>
    </location>
</feature>
<dbReference type="PROSITE" id="PS00175">
    <property type="entry name" value="PG_MUTASE"/>
    <property type="match status" value="1"/>
</dbReference>
<dbReference type="InterPro" id="IPR013079">
    <property type="entry name" value="6Phosfructo_kin"/>
</dbReference>
<dbReference type="InterPro" id="IPR013078">
    <property type="entry name" value="His_Pase_superF_clade-1"/>
</dbReference>
<comment type="caution">
    <text evidence="6">The sequence shown here is derived from an EMBL/GenBank/DDBJ whole genome shotgun (WGS) entry which is preliminary data.</text>
</comment>
<dbReference type="AlphaFoldDB" id="A0A9P8Q995"/>
<feature type="binding site" evidence="3">
    <location>
        <position position="562"/>
    </location>
    <ligand>
        <name>substrate</name>
    </ligand>
</feature>
<dbReference type="InterPro" id="IPR001345">
    <property type="entry name" value="PG/BPGM_mutase_AS"/>
</dbReference>
<evidence type="ECO:0000256" key="3">
    <source>
        <dbReference type="PIRSR" id="PIRSR613078-2"/>
    </source>
</evidence>
<evidence type="ECO:0000259" key="5">
    <source>
        <dbReference type="Pfam" id="PF01591"/>
    </source>
</evidence>
<dbReference type="SUPFAM" id="SSF53254">
    <property type="entry name" value="Phosphoglycerate mutase-like"/>
    <property type="match status" value="1"/>
</dbReference>
<evidence type="ECO:0000256" key="4">
    <source>
        <dbReference type="SAM" id="MobiDB-lite"/>
    </source>
</evidence>
<dbReference type="PANTHER" id="PTHR10606">
    <property type="entry name" value="6-PHOSPHOFRUCTO-2-KINASE/FRUCTOSE-2,6-BISPHOSPHATASE"/>
    <property type="match status" value="1"/>
</dbReference>
<dbReference type="EMBL" id="JAEUBG010001458">
    <property type="protein sequence ID" value="KAH3686362.1"/>
    <property type="molecule type" value="Genomic_DNA"/>
</dbReference>
<dbReference type="SMART" id="SM00855">
    <property type="entry name" value="PGAM"/>
    <property type="match status" value="1"/>
</dbReference>
<dbReference type="Proteomes" id="UP000774326">
    <property type="component" value="Unassembled WGS sequence"/>
</dbReference>
<evidence type="ECO:0000313" key="7">
    <source>
        <dbReference type="Proteomes" id="UP000774326"/>
    </source>
</evidence>
<dbReference type="Pfam" id="PF00300">
    <property type="entry name" value="His_Phos_1"/>
    <property type="match status" value="2"/>
</dbReference>
<feature type="region of interest" description="Disordered" evidence="4">
    <location>
        <begin position="776"/>
        <end position="800"/>
    </location>
</feature>